<sequence>MTDAYVFEIHPASDVIMVNGRKAVRPRYNFDKGSLAFAANSDPDRTVTICGRHKTGGMLACIAVMQKDQFQRAVVPDDCHVEKSC</sequence>
<accession>A0A7V8J5L8</accession>
<dbReference type="AlphaFoldDB" id="A0A7V8J5L8"/>
<comment type="caution">
    <text evidence="1">The sequence shown here is derived from an EMBL/GenBank/DDBJ whole genome shotgun (WGS) entry which is preliminary data.</text>
</comment>
<dbReference type="EMBL" id="WOWR01000005">
    <property type="protein sequence ID" value="KAF0255737.1"/>
    <property type="molecule type" value="Genomic_DNA"/>
</dbReference>
<protein>
    <submittedName>
        <fullName evidence="1">Uncharacterized protein</fullName>
    </submittedName>
</protein>
<reference evidence="1 2" key="1">
    <citation type="submission" date="2019-12" db="EMBL/GenBank/DDBJ databases">
        <authorList>
            <person name="Woiski C."/>
        </authorList>
    </citation>
    <scope>NUCLEOTIDE SEQUENCE [LARGE SCALE GENOMIC DNA]</scope>
    <source>
        <strain evidence="1 2">BOE100</strain>
    </source>
</reference>
<organism evidence="1 2">
    <name type="scientific">Pseudomonas putida</name>
    <name type="common">Arthrobacter siderocapsulatus</name>
    <dbReference type="NCBI Taxonomy" id="303"/>
    <lineage>
        <taxon>Bacteria</taxon>
        <taxon>Pseudomonadati</taxon>
        <taxon>Pseudomonadota</taxon>
        <taxon>Gammaproteobacteria</taxon>
        <taxon>Pseudomonadales</taxon>
        <taxon>Pseudomonadaceae</taxon>
        <taxon>Pseudomonas</taxon>
    </lineage>
</organism>
<dbReference type="RefSeq" id="WP_156858631.1">
    <property type="nucleotide sequence ID" value="NZ_WOWR01000005.1"/>
</dbReference>
<dbReference type="Proteomes" id="UP000442695">
    <property type="component" value="Unassembled WGS sequence"/>
</dbReference>
<evidence type="ECO:0000313" key="2">
    <source>
        <dbReference type="Proteomes" id="UP000442695"/>
    </source>
</evidence>
<name>A0A7V8J5L8_PSEPU</name>
<proteinExistence type="predicted"/>
<evidence type="ECO:0000313" key="1">
    <source>
        <dbReference type="EMBL" id="KAF0255737.1"/>
    </source>
</evidence>
<gene>
    <name evidence="1" type="ORF">GN299_06505</name>
</gene>